<dbReference type="Gene3D" id="3.30.559.10">
    <property type="entry name" value="Chloramphenicol acetyltransferase-like domain"/>
    <property type="match status" value="1"/>
</dbReference>
<evidence type="ECO:0000256" key="1">
    <source>
        <dbReference type="ARBA" id="ARBA00009861"/>
    </source>
</evidence>
<gene>
    <name evidence="4" type="ORF">ERUC_LOCUS28492</name>
</gene>
<accession>A0ABC8L3C8</accession>
<dbReference type="Proteomes" id="UP001642260">
    <property type="component" value="Unassembled WGS sequence"/>
</dbReference>
<dbReference type="GO" id="GO:0016746">
    <property type="term" value="F:acyltransferase activity"/>
    <property type="evidence" value="ECO:0007669"/>
    <property type="project" value="UniProtKB-KW"/>
</dbReference>
<dbReference type="Pfam" id="PF02458">
    <property type="entry name" value="Transferase"/>
    <property type="match status" value="1"/>
</dbReference>
<comment type="similarity">
    <text evidence="1">Belongs to the plant acyltransferase family.</text>
</comment>
<protein>
    <submittedName>
        <fullName evidence="4">Uncharacterized protein</fullName>
    </submittedName>
</protein>
<dbReference type="PANTHER" id="PTHR31623:SF119">
    <property type="entry name" value="BAHD ACYLTRANSFERASE BIA1"/>
    <property type="match status" value="1"/>
</dbReference>
<keyword evidence="5" id="KW-1185">Reference proteome</keyword>
<dbReference type="AlphaFoldDB" id="A0ABC8L3C8"/>
<sequence length="243" mass="26812">MVIKPASPAPRDLLQLSTVDVYSPPKYVSTIFFYKSVFGESLEIISERLKTSLSETLSRFYPLAGRIEGDKIICNDEGAFFTEARTYLLLQNFLKNNPHNTNSLPEFLPTVTPGEYAGTWPFLSVKVNFFGSRSGVAVTVSISHKICDAASVLTFVSDWAATAKAHESNDVVMNIPTFASTTIYPPHHSSFQSSSVGGLYPFRGKCATNRFFFKSSKIAKLKRRATSETVLVPTRVEAISDST</sequence>
<proteinExistence type="inferred from homology"/>
<evidence type="ECO:0000313" key="5">
    <source>
        <dbReference type="Proteomes" id="UP001642260"/>
    </source>
</evidence>
<evidence type="ECO:0000256" key="3">
    <source>
        <dbReference type="ARBA" id="ARBA00023315"/>
    </source>
</evidence>
<reference evidence="4 5" key="1">
    <citation type="submission" date="2022-03" db="EMBL/GenBank/DDBJ databases">
        <authorList>
            <person name="Macdonald S."/>
            <person name="Ahmed S."/>
            <person name="Newling K."/>
        </authorList>
    </citation>
    <scope>NUCLEOTIDE SEQUENCE [LARGE SCALE GENOMIC DNA]</scope>
</reference>
<dbReference type="PANTHER" id="PTHR31623">
    <property type="entry name" value="F21J9.9"/>
    <property type="match status" value="1"/>
</dbReference>
<organism evidence="4 5">
    <name type="scientific">Eruca vesicaria subsp. sativa</name>
    <name type="common">Garden rocket</name>
    <name type="synonym">Eruca sativa</name>
    <dbReference type="NCBI Taxonomy" id="29727"/>
    <lineage>
        <taxon>Eukaryota</taxon>
        <taxon>Viridiplantae</taxon>
        <taxon>Streptophyta</taxon>
        <taxon>Embryophyta</taxon>
        <taxon>Tracheophyta</taxon>
        <taxon>Spermatophyta</taxon>
        <taxon>Magnoliopsida</taxon>
        <taxon>eudicotyledons</taxon>
        <taxon>Gunneridae</taxon>
        <taxon>Pentapetalae</taxon>
        <taxon>rosids</taxon>
        <taxon>malvids</taxon>
        <taxon>Brassicales</taxon>
        <taxon>Brassicaceae</taxon>
        <taxon>Brassiceae</taxon>
        <taxon>Eruca</taxon>
    </lineage>
</organism>
<evidence type="ECO:0000313" key="4">
    <source>
        <dbReference type="EMBL" id="CAH8362736.1"/>
    </source>
</evidence>
<dbReference type="InterPro" id="IPR023213">
    <property type="entry name" value="CAT-like_dom_sf"/>
</dbReference>
<keyword evidence="2" id="KW-0808">Transferase</keyword>
<name>A0ABC8L3C8_ERUVS</name>
<evidence type="ECO:0000256" key="2">
    <source>
        <dbReference type="ARBA" id="ARBA00022679"/>
    </source>
</evidence>
<dbReference type="EMBL" id="CAKOAT010339598">
    <property type="protein sequence ID" value="CAH8362736.1"/>
    <property type="molecule type" value="Genomic_DNA"/>
</dbReference>
<keyword evidence="3" id="KW-0012">Acyltransferase</keyword>
<comment type="caution">
    <text evidence="4">The sequence shown here is derived from an EMBL/GenBank/DDBJ whole genome shotgun (WGS) entry which is preliminary data.</text>
</comment>